<proteinExistence type="predicted"/>
<keyword evidence="3" id="KW-1185">Reference proteome</keyword>
<comment type="caution">
    <text evidence="2">The sequence shown here is derived from an EMBL/GenBank/DDBJ whole genome shotgun (WGS) entry which is preliminary data.</text>
</comment>
<name>A0A699YE23_HAELA</name>
<organism evidence="2 3">
    <name type="scientific">Haematococcus lacustris</name>
    <name type="common">Green alga</name>
    <name type="synonym">Haematococcus pluvialis</name>
    <dbReference type="NCBI Taxonomy" id="44745"/>
    <lineage>
        <taxon>Eukaryota</taxon>
        <taxon>Viridiplantae</taxon>
        <taxon>Chlorophyta</taxon>
        <taxon>core chlorophytes</taxon>
        <taxon>Chlorophyceae</taxon>
        <taxon>CS clade</taxon>
        <taxon>Chlamydomonadales</taxon>
        <taxon>Haematococcaceae</taxon>
        <taxon>Haematococcus</taxon>
    </lineage>
</organism>
<sequence>MAALLGPPQSMSMDSAGDARAGEGGSVMRAADFRALMADRTPLLASRGLGAAAQFAKRQRMLPPGFISSVVLPGLGG</sequence>
<dbReference type="Proteomes" id="UP000485058">
    <property type="component" value="Unassembled WGS sequence"/>
</dbReference>
<evidence type="ECO:0000313" key="2">
    <source>
        <dbReference type="EMBL" id="GFH07651.1"/>
    </source>
</evidence>
<accession>A0A699YE23</accession>
<gene>
    <name evidence="2" type="ORF">HaLaN_02482</name>
</gene>
<feature type="region of interest" description="Disordered" evidence="1">
    <location>
        <begin position="1"/>
        <end position="23"/>
    </location>
</feature>
<evidence type="ECO:0000256" key="1">
    <source>
        <dbReference type="SAM" id="MobiDB-lite"/>
    </source>
</evidence>
<reference evidence="2 3" key="1">
    <citation type="submission" date="2020-02" db="EMBL/GenBank/DDBJ databases">
        <title>Draft genome sequence of Haematococcus lacustris strain NIES-144.</title>
        <authorList>
            <person name="Morimoto D."/>
            <person name="Nakagawa S."/>
            <person name="Yoshida T."/>
            <person name="Sawayama S."/>
        </authorList>
    </citation>
    <scope>NUCLEOTIDE SEQUENCE [LARGE SCALE GENOMIC DNA]</scope>
    <source>
        <strain evidence="2 3">NIES-144</strain>
    </source>
</reference>
<dbReference type="EMBL" id="BLLF01000107">
    <property type="protein sequence ID" value="GFH07651.1"/>
    <property type="molecule type" value="Genomic_DNA"/>
</dbReference>
<dbReference type="AlphaFoldDB" id="A0A699YE23"/>
<protein>
    <submittedName>
        <fullName evidence="2">Uncharacterized protein</fullName>
    </submittedName>
</protein>
<feature type="non-terminal residue" evidence="2">
    <location>
        <position position="1"/>
    </location>
</feature>
<evidence type="ECO:0000313" key="3">
    <source>
        <dbReference type="Proteomes" id="UP000485058"/>
    </source>
</evidence>